<protein>
    <submittedName>
        <fullName evidence="1">Uncharacterized protein</fullName>
    </submittedName>
</protein>
<comment type="caution">
    <text evidence="1">The sequence shown here is derived from an EMBL/GenBank/DDBJ whole genome shotgun (WGS) entry which is preliminary data.</text>
</comment>
<reference evidence="1" key="1">
    <citation type="journal article" date="2014" name="Front. Microbiol.">
        <title>High frequency of phylogenetically diverse reductive dehalogenase-homologous genes in deep subseafloor sedimentary metagenomes.</title>
        <authorList>
            <person name="Kawai M."/>
            <person name="Futagami T."/>
            <person name="Toyoda A."/>
            <person name="Takaki Y."/>
            <person name="Nishi S."/>
            <person name="Hori S."/>
            <person name="Arai W."/>
            <person name="Tsubouchi T."/>
            <person name="Morono Y."/>
            <person name="Uchiyama I."/>
            <person name="Ito T."/>
            <person name="Fujiyama A."/>
            <person name="Inagaki F."/>
            <person name="Takami H."/>
        </authorList>
    </citation>
    <scope>NUCLEOTIDE SEQUENCE</scope>
    <source>
        <strain evidence="1">Expedition CK06-06</strain>
    </source>
</reference>
<organism evidence="1">
    <name type="scientific">marine sediment metagenome</name>
    <dbReference type="NCBI Taxonomy" id="412755"/>
    <lineage>
        <taxon>unclassified sequences</taxon>
        <taxon>metagenomes</taxon>
        <taxon>ecological metagenomes</taxon>
    </lineage>
</organism>
<feature type="non-terminal residue" evidence="1">
    <location>
        <position position="1"/>
    </location>
</feature>
<dbReference type="AlphaFoldDB" id="X1RNL1"/>
<dbReference type="EMBL" id="BARW01006900">
    <property type="protein sequence ID" value="GAI82243.1"/>
    <property type="molecule type" value="Genomic_DNA"/>
</dbReference>
<name>X1RNL1_9ZZZZ</name>
<accession>X1RNL1</accession>
<evidence type="ECO:0000313" key="1">
    <source>
        <dbReference type="EMBL" id="GAI82243.1"/>
    </source>
</evidence>
<gene>
    <name evidence="1" type="ORF">S12H4_14468</name>
</gene>
<proteinExistence type="predicted"/>
<sequence>IEQFNDFNLFFLVPIRENILEKFKHTRDIKHKQRLLQHQ</sequence>